<gene>
    <name evidence="3" type="ORF">GSTENG00022618001</name>
</gene>
<dbReference type="InterPro" id="IPR006202">
    <property type="entry name" value="Neur_chan_lig-bd"/>
</dbReference>
<evidence type="ECO:0000256" key="1">
    <source>
        <dbReference type="SAM" id="SignalP"/>
    </source>
</evidence>
<accession>Q4S7V7</accession>
<dbReference type="GO" id="GO:0005230">
    <property type="term" value="F:extracellular ligand-gated monoatomic ion channel activity"/>
    <property type="evidence" value="ECO:0007669"/>
    <property type="project" value="InterPro"/>
</dbReference>
<feature type="chain" id="PRO_5004243402" evidence="1">
    <location>
        <begin position="28"/>
        <end position="87"/>
    </location>
</feature>
<evidence type="ECO:0000259" key="2">
    <source>
        <dbReference type="Pfam" id="PF02931"/>
    </source>
</evidence>
<proteinExistence type="predicted"/>
<organism evidence="3">
    <name type="scientific">Tetraodon nigroviridis</name>
    <name type="common">Spotted green pufferfish</name>
    <name type="synonym">Chelonodon nigroviridis</name>
    <dbReference type="NCBI Taxonomy" id="99883"/>
    <lineage>
        <taxon>Eukaryota</taxon>
        <taxon>Metazoa</taxon>
        <taxon>Chordata</taxon>
        <taxon>Craniata</taxon>
        <taxon>Vertebrata</taxon>
        <taxon>Euteleostomi</taxon>
        <taxon>Actinopterygii</taxon>
        <taxon>Neopterygii</taxon>
        <taxon>Teleostei</taxon>
        <taxon>Neoteleostei</taxon>
        <taxon>Acanthomorphata</taxon>
        <taxon>Eupercaria</taxon>
        <taxon>Tetraodontiformes</taxon>
        <taxon>Tetradontoidea</taxon>
        <taxon>Tetraodontidae</taxon>
        <taxon>Tetraodon</taxon>
    </lineage>
</organism>
<keyword evidence="1" id="KW-0732">Signal</keyword>
<reference evidence="3" key="1">
    <citation type="journal article" date="2004" name="Nature">
        <title>Genome duplication in the teleost fish Tetraodon nigroviridis reveals the early vertebrate proto-karyotype.</title>
        <authorList>
            <person name="Jaillon O."/>
            <person name="Aury J.-M."/>
            <person name="Brunet F."/>
            <person name="Petit J.-L."/>
            <person name="Stange-Thomann N."/>
            <person name="Mauceli E."/>
            <person name="Bouneau L."/>
            <person name="Fischer C."/>
            <person name="Ozouf-Costaz C."/>
            <person name="Bernot A."/>
            <person name="Nicaud S."/>
            <person name="Jaffe D."/>
            <person name="Fisher S."/>
            <person name="Lutfalla G."/>
            <person name="Dossat C."/>
            <person name="Segurens B."/>
            <person name="Dasilva C."/>
            <person name="Salanoubat M."/>
            <person name="Levy M."/>
            <person name="Boudet N."/>
            <person name="Castellano S."/>
            <person name="Anthouard V."/>
            <person name="Jubin C."/>
            <person name="Castelli V."/>
            <person name="Katinka M."/>
            <person name="Vacherie B."/>
            <person name="Biemont C."/>
            <person name="Skalli Z."/>
            <person name="Cattolico L."/>
            <person name="Poulain J."/>
            <person name="De Berardinis V."/>
            <person name="Cruaud C."/>
            <person name="Duprat S."/>
            <person name="Brottier P."/>
            <person name="Coutanceau J.-P."/>
            <person name="Gouzy J."/>
            <person name="Parra G."/>
            <person name="Lardier G."/>
            <person name="Chapple C."/>
            <person name="McKernan K.J."/>
            <person name="McEwan P."/>
            <person name="Bosak S."/>
            <person name="Kellis M."/>
            <person name="Volff J.-N."/>
            <person name="Guigo R."/>
            <person name="Zody M.C."/>
            <person name="Mesirov J."/>
            <person name="Lindblad-Toh K."/>
            <person name="Birren B."/>
            <person name="Nusbaum C."/>
            <person name="Kahn D."/>
            <person name="Robinson-Rechavi M."/>
            <person name="Laudet V."/>
            <person name="Schachter V."/>
            <person name="Quetier F."/>
            <person name="Saurin W."/>
            <person name="Scarpelli C."/>
            <person name="Wincker P."/>
            <person name="Lander E.S."/>
            <person name="Weissenbach J."/>
            <person name="Roest Crollius H."/>
        </authorList>
    </citation>
    <scope>NUCLEOTIDE SEQUENCE [LARGE SCALE GENOMIC DNA]</scope>
</reference>
<name>Q4S7V7_TETNG</name>
<protein>
    <submittedName>
        <fullName evidence="3">(spotted green pufferfish) hypothetical protein</fullName>
    </submittedName>
</protein>
<evidence type="ECO:0000313" key="3">
    <source>
        <dbReference type="EMBL" id="CAG03275.1"/>
    </source>
</evidence>
<dbReference type="Gene3D" id="2.70.170.10">
    <property type="entry name" value="Neurotransmitter-gated ion-channel ligand-binding domain"/>
    <property type="match status" value="1"/>
</dbReference>
<feature type="signal peptide" evidence="1">
    <location>
        <begin position="1"/>
        <end position="27"/>
    </location>
</feature>
<feature type="domain" description="Neurotransmitter-gated ion-channel ligand-binding" evidence="2">
    <location>
        <begin position="32"/>
        <end position="71"/>
    </location>
</feature>
<comment type="caution">
    <text evidence="3">The sequence shown here is derived from an EMBL/GenBank/DDBJ whole genome shotgun (WGS) entry which is preliminary data.</text>
</comment>
<dbReference type="Pfam" id="PF02931">
    <property type="entry name" value="Neur_chan_LBD"/>
    <property type="match status" value="1"/>
</dbReference>
<dbReference type="OrthoDB" id="5975154at2759"/>
<reference evidence="3" key="2">
    <citation type="submission" date="2004-02" db="EMBL/GenBank/DDBJ databases">
        <authorList>
            <consortium name="Genoscope"/>
            <consortium name="Whitehead Institute Centre for Genome Research"/>
        </authorList>
    </citation>
    <scope>NUCLEOTIDE SEQUENCE</scope>
</reference>
<dbReference type="AlphaFoldDB" id="Q4S7V7"/>
<dbReference type="GO" id="GO:0016020">
    <property type="term" value="C:membrane"/>
    <property type="evidence" value="ECO:0007669"/>
    <property type="project" value="InterPro"/>
</dbReference>
<sequence>MEPRRPYGSVLIGVYLWATFCSQGCRGGEYQRKLYNDLMVNYNRLERPVLNDSAPIVVELGFTLRQIIDVVSPYLCASVCVCLSVKV</sequence>
<dbReference type="KEGG" id="tng:GSTEN00022618G001"/>
<dbReference type="InterPro" id="IPR036734">
    <property type="entry name" value="Neur_chan_lig-bd_sf"/>
</dbReference>
<dbReference type="SUPFAM" id="SSF63712">
    <property type="entry name" value="Nicotinic receptor ligand binding domain-like"/>
    <property type="match status" value="1"/>
</dbReference>
<dbReference type="EMBL" id="CAAE01014712">
    <property type="protein sequence ID" value="CAG03275.1"/>
    <property type="molecule type" value="Genomic_DNA"/>
</dbReference>